<name>A0AAU7CFF7_9BACT</name>
<dbReference type="Gene3D" id="3.40.50.720">
    <property type="entry name" value="NAD(P)-binding Rossmann-like Domain"/>
    <property type="match status" value="1"/>
</dbReference>
<dbReference type="GO" id="GO:0016491">
    <property type="term" value="F:oxidoreductase activity"/>
    <property type="evidence" value="ECO:0007669"/>
    <property type="project" value="UniProtKB-KW"/>
</dbReference>
<reference evidence="5" key="1">
    <citation type="submission" date="2024-05" db="EMBL/GenBank/DDBJ databases">
        <title>Planctomycetes of the genus Singulisphaera possess chitinolytic capabilities.</title>
        <authorList>
            <person name="Ivanova A."/>
        </authorList>
    </citation>
    <scope>NUCLEOTIDE SEQUENCE</scope>
    <source>
        <strain evidence="5">Ch08T</strain>
    </source>
</reference>
<gene>
    <name evidence="5" type="ORF">V5E97_36650</name>
</gene>
<dbReference type="PROSITE" id="PS00061">
    <property type="entry name" value="ADH_SHORT"/>
    <property type="match status" value="1"/>
</dbReference>
<dbReference type="SUPFAM" id="SSF51735">
    <property type="entry name" value="NAD(P)-binding Rossmann-fold domains"/>
    <property type="match status" value="1"/>
</dbReference>
<evidence type="ECO:0000256" key="1">
    <source>
        <dbReference type="ARBA" id="ARBA00006484"/>
    </source>
</evidence>
<evidence type="ECO:0000256" key="2">
    <source>
        <dbReference type="ARBA" id="ARBA00023002"/>
    </source>
</evidence>
<dbReference type="GO" id="GO:0016020">
    <property type="term" value="C:membrane"/>
    <property type="evidence" value="ECO:0007669"/>
    <property type="project" value="TreeGrafter"/>
</dbReference>
<evidence type="ECO:0000313" key="5">
    <source>
        <dbReference type="EMBL" id="XBH03793.1"/>
    </source>
</evidence>
<sequence length="306" mass="33751">MAAETRRVVLLTGASAGIGASIARELARQGFDLVLTARREDRLSQLAQDLRALSEQNSRGESGRGPIDILIIPSALEDPSTPERLVSETHARFGRLDVLINNAGFGLPTLFADADPTDVRRQLEVNFVAPLMLSRQALPYLLERRGTIINIGSAISCVANSALGAYGATKAGLAYWNDALRRELHHKGVKVCLVEPGPVKTEFFSALEKLAPVNGEYNPLLDAPAPWMSAQVDDVARRIVRLIEHPQRRLSVPRRFVWPWRVLGGLFRIWPWLGDLGLTTMTKHFDKKGDLNRSPSRSPGDARPTE</sequence>
<dbReference type="InterPro" id="IPR020904">
    <property type="entry name" value="Sc_DH/Rdtase_CS"/>
</dbReference>
<evidence type="ECO:0000256" key="4">
    <source>
        <dbReference type="SAM" id="MobiDB-lite"/>
    </source>
</evidence>
<dbReference type="InterPro" id="IPR036291">
    <property type="entry name" value="NAD(P)-bd_dom_sf"/>
</dbReference>
<dbReference type="AlphaFoldDB" id="A0AAU7CFF7"/>
<dbReference type="PANTHER" id="PTHR44196">
    <property type="entry name" value="DEHYDROGENASE/REDUCTASE SDR FAMILY MEMBER 7B"/>
    <property type="match status" value="1"/>
</dbReference>
<dbReference type="PANTHER" id="PTHR44196:SF1">
    <property type="entry name" value="DEHYDROGENASE_REDUCTASE SDR FAMILY MEMBER 7B"/>
    <property type="match status" value="1"/>
</dbReference>
<proteinExistence type="inferred from homology"/>
<protein>
    <submittedName>
        <fullName evidence="5">SDR family NAD(P)-dependent oxidoreductase</fullName>
    </submittedName>
</protein>
<dbReference type="EMBL" id="CP155447">
    <property type="protein sequence ID" value="XBH03793.1"/>
    <property type="molecule type" value="Genomic_DNA"/>
</dbReference>
<dbReference type="PRINTS" id="PR00081">
    <property type="entry name" value="GDHRDH"/>
</dbReference>
<dbReference type="RefSeq" id="WP_406696531.1">
    <property type="nucleotide sequence ID" value="NZ_CP155447.1"/>
</dbReference>
<dbReference type="InterPro" id="IPR002347">
    <property type="entry name" value="SDR_fam"/>
</dbReference>
<feature type="region of interest" description="Disordered" evidence="4">
    <location>
        <begin position="285"/>
        <end position="306"/>
    </location>
</feature>
<accession>A0AAU7CFF7</accession>
<evidence type="ECO:0000256" key="3">
    <source>
        <dbReference type="RuleBase" id="RU000363"/>
    </source>
</evidence>
<comment type="similarity">
    <text evidence="1 3">Belongs to the short-chain dehydrogenases/reductases (SDR) family.</text>
</comment>
<keyword evidence="2" id="KW-0560">Oxidoreductase</keyword>
<dbReference type="Pfam" id="PF00106">
    <property type="entry name" value="adh_short"/>
    <property type="match status" value="1"/>
</dbReference>
<organism evidence="5">
    <name type="scientific">Singulisphaera sp. Ch08</name>
    <dbReference type="NCBI Taxonomy" id="3120278"/>
    <lineage>
        <taxon>Bacteria</taxon>
        <taxon>Pseudomonadati</taxon>
        <taxon>Planctomycetota</taxon>
        <taxon>Planctomycetia</taxon>
        <taxon>Isosphaerales</taxon>
        <taxon>Isosphaeraceae</taxon>
        <taxon>Singulisphaera</taxon>
    </lineage>
</organism>
<dbReference type="PRINTS" id="PR00080">
    <property type="entry name" value="SDRFAMILY"/>
</dbReference>